<dbReference type="EMBL" id="SJPS01000001">
    <property type="protein sequence ID" value="TWU30015.1"/>
    <property type="molecule type" value="Genomic_DNA"/>
</dbReference>
<name>A0A5C6D1E6_9BACT</name>
<keyword evidence="2" id="KW-1185">Reference proteome</keyword>
<accession>A0A5C6D1E6</accession>
<dbReference type="Proteomes" id="UP000318437">
    <property type="component" value="Unassembled WGS sequence"/>
</dbReference>
<sequence length="61" mass="7060">MFQAIILVALFQAVFLLLAYDLIFPGNRSEFSALETIHAFILKDYASRYCFAFKNCCCERL</sequence>
<proteinExistence type="predicted"/>
<protein>
    <submittedName>
        <fullName evidence="1">Uncharacterized protein</fullName>
    </submittedName>
</protein>
<reference evidence="1 2" key="1">
    <citation type="submission" date="2019-02" db="EMBL/GenBank/DDBJ databases">
        <title>Deep-cultivation of Planctomycetes and their phenomic and genomic characterization uncovers novel biology.</title>
        <authorList>
            <person name="Wiegand S."/>
            <person name="Jogler M."/>
            <person name="Boedeker C."/>
            <person name="Pinto D."/>
            <person name="Vollmers J."/>
            <person name="Rivas-Marin E."/>
            <person name="Kohn T."/>
            <person name="Peeters S.H."/>
            <person name="Heuer A."/>
            <person name="Rast P."/>
            <person name="Oberbeckmann S."/>
            <person name="Bunk B."/>
            <person name="Jeske O."/>
            <person name="Meyerdierks A."/>
            <person name="Storesund J.E."/>
            <person name="Kallscheuer N."/>
            <person name="Luecker S."/>
            <person name="Lage O.M."/>
            <person name="Pohl T."/>
            <person name="Merkel B.J."/>
            <person name="Hornburger P."/>
            <person name="Mueller R.-W."/>
            <person name="Bruemmer F."/>
            <person name="Labrenz M."/>
            <person name="Spormann A.M."/>
            <person name="Op Den Camp H."/>
            <person name="Overmann J."/>
            <person name="Amann R."/>
            <person name="Jetten M.S.M."/>
            <person name="Mascher T."/>
            <person name="Medema M.H."/>
            <person name="Devos D.P."/>
            <person name="Kaster A.-K."/>
            <person name="Ovreas L."/>
            <person name="Rohde M."/>
            <person name="Galperin M.Y."/>
            <person name="Jogler C."/>
        </authorList>
    </citation>
    <scope>NUCLEOTIDE SEQUENCE [LARGE SCALE GENOMIC DNA]</scope>
    <source>
        <strain evidence="1 2">Pla144</strain>
    </source>
</reference>
<gene>
    <name evidence="1" type="ORF">Pla144_08010</name>
</gene>
<comment type="caution">
    <text evidence="1">The sequence shown here is derived from an EMBL/GenBank/DDBJ whole genome shotgun (WGS) entry which is preliminary data.</text>
</comment>
<evidence type="ECO:0000313" key="2">
    <source>
        <dbReference type="Proteomes" id="UP000318437"/>
    </source>
</evidence>
<dbReference type="AlphaFoldDB" id="A0A5C6D1E6"/>
<organism evidence="1 2">
    <name type="scientific">Bythopirellula polymerisocia</name>
    <dbReference type="NCBI Taxonomy" id="2528003"/>
    <lineage>
        <taxon>Bacteria</taxon>
        <taxon>Pseudomonadati</taxon>
        <taxon>Planctomycetota</taxon>
        <taxon>Planctomycetia</taxon>
        <taxon>Pirellulales</taxon>
        <taxon>Lacipirellulaceae</taxon>
        <taxon>Bythopirellula</taxon>
    </lineage>
</organism>
<evidence type="ECO:0000313" key="1">
    <source>
        <dbReference type="EMBL" id="TWU30015.1"/>
    </source>
</evidence>